<sequence length="440" mass="51190">MIRNMDQNHVITIDQELELMNNQMKESPKLLNMLAGKSSCCIYRVPRSLDEIKKEAYQPRIVSIGPYHSGNKDLEMIQEHKGRFLDYMITRTGKSLSVFMNIIVPLDNEIRESYSEYIDLVPNDLAKMMVLDGVFLIELFRKVGKLVDTHPDDPIFKVTWIVPLLMRDILRIENQIPFFVLQKLFEESKSGDRTLQSLILEFFSRAVGRQPDILKKFENLDGKHLLDFFRQSFITNKNRNTNYPKKDVKSNNLSLKFIPSATKLIKIGVNFKANYEADSFLDVEFQNGMLLVPQINFNDFFYSFLLNCLAFEQCNFHCSKHITTYVVFMGCLINTSIDLGLLSESEIIVNCFGSDHDIEKFFKDVGKDMIVGIDDHYLSSLFMNVNKYGKDWWHLQWVKIKHAYWKKGGVSMSFTMGFVLLYLGVIQTVFTVFSYYVPNQ</sequence>
<evidence type="ECO:0000256" key="1">
    <source>
        <dbReference type="SAM" id="Phobius"/>
    </source>
</evidence>
<dbReference type="PANTHER" id="PTHR31170:SF21">
    <property type="match status" value="1"/>
</dbReference>
<dbReference type="EMBL" id="CM007891">
    <property type="protein sequence ID" value="OTG35263.1"/>
    <property type="molecule type" value="Genomic_DNA"/>
</dbReference>
<dbReference type="PANTHER" id="PTHR31170">
    <property type="entry name" value="BNAC04G53230D PROTEIN"/>
    <property type="match status" value="1"/>
</dbReference>
<dbReference type="Gramene" id="mRNA:HanXRQr2_Chr02g0080911">
    <property type="protein sequence ID" value="CDS:HanXRQr2_Chr02g0080911.1"/>
    <property type="gene ID" value="HanXRQr2_Chr02g0080911"/>
</dbReference>
<feature type="transmembrane region" description="Helical" evidence="1">
    <location>
        <begin position="414"/>
        <end position="437"/>
    </location>
</feature>
<accession>A0A251VJH5</accession>
<protein>
    <submittedName>
        <fullName evidence="3">Uncharacterized protein</fullName>
    </submittedName>
</protein>
<dbReference type="Proteomes" id="UP000215914">
    <property type="component" value="Chromosome 2"/>
</dbReference>
<gene>
    <name evidence="3" type="ORF">HannXRQ_Chr02g0054871</name>
    <name evidence="2" type="ORF">HanXRQr2_Chr02g0080911</name>
</gene>
<dbReference type="AlphaFoldDB" id="A0A251VJH5"/>
<keyword evidence="1" id="KW-0812">Transmembrane</keyword>
<keyword evidence="4" id="KW-1185">Reference proteome</keyword>
<evidence type="ECO:0000313" key="2">
    <source>
        <dbReference type="EMBL" id="KAF5819735.1"/>
    </source>
</evidence>
<dbReference type="Pfam" id="PF03140">
    <property type="entry name" value="DUF247"/>
    <property type="match status" value="1"/>
</dbReference>
<reference evidence="2" key="3">
    <citation type="submission" date="2020-06" db="EMBL/GenBank/DDBJ databases">
        <title>Helianthus annuus Genome sequencing and assembly Release 2.</title>
        <authorList>
            <person name="Gouzy J."/>
            <person name="Langlade N."/>
            <person name="Munos S."/>
        </authorList>
    </citation>
    <scope>NUCLEOTIDE SEQUENCE</scope>
    <source>
        <tissue evidence="2">Leaves</tissue>
    </source>
</reference>
<reference evidence="3" key="2">
    <citation type="submission" date="2017-02" db="EMBL/GenBank/DDBJ databases">
        <title>Sunflower complete genome.</title>
        <authorList>
            <person name="Langlade N."/>
            <person name="Munos S."/>
        </authorList>
    </citation>
    <scope>NUCLEOTIDE SEQUENCE [LARGE SCALE GENOMIC DNA]</scope>
    <source>
        <tissue evidence="3">Leaves</tissue>
    </source>
</reference>
<name>A0A251VJH5_HELAN</name>
<evidence type="ECO:0000313" key="4">
    <source>
        <dbReference type="Proteomes" id="UP000215914"/>
    </source>
</evidence>
<keyword evidence="1" id="KW-0472">Membrane</keyword>
<dbReference type="InParanoid" id="A0A251VJH5"/>
<proteinExistence type="predicted"/>
<organism evidence="3 4">
    <name type="scientific">Helianthus annuus</name>
    <name type="common">Common sunflower</name>
    <dbReference type="NCBI Taxonomy" id="4232"/>
    <lineage>
        <taxon>Eukaryota</taxon>
        <taxon>Viridiplantae</taxon>
        <taxon>Streptophyta</taxon>
        <taxon>Embryophyta</taxon>
        <taxon>Tracheophyta</taxon>
        <taxon>Spermatophyta</taxon>
        <taxon>Magnoliopsida</taxon>
        <taxon>eudicotyledons</taxon>
        <taxon>Gunneridae</taxon>
        <taxon>Pentapetalae</taxon>
        <taxon>asterids</taxon>
        <taxon>campanulids</taxon>
        <taxon>Asterales</taxon>
        <taxon>Asteraceae</taxon>
        <taxon>Asteroideae</taxon>
        <taxon>Heliantheae alliance</taxon>
        <taxon>Heliantheae</taxon>
        <taxon>Helianthus</taxon>
    </lineage>
</organism>
<evidence type="ECO:0000313" key="3">
    <source>
        <dbReference type="EMBL" id="OTG35263.1"/>
    </source>
</evidence>
<dbReference type="OrthoDB" id="1589813at2759"/>
<dbReference type="EMBL" id="MNCJ02000317">
    <property type="protein sequence ID" value="KAF5819735.1"/>
    <property type="molecule type" value="Genomic_DNA"/>
</dbReference>
<dbReference type="InterPro" id="IPR004158">
    <property type="entry name" value="DUF247_pln"/>
</dbReference>
<keyword evidence="1" id="KW-1133">Transmembrane helix</keyword>
<reference evidence="2 4" key="1">
    <citation type="journal article" date="2017" name="Nature">
        <title>The sunflower genome provides insights into oil metabolism, flowering and Asterid evolution.</title>
        <authorList>
            <person name="Badouin H."/>
            <person name="Gouzy J."/>
            <person name="Grassa C.J."/>
            <person name="Murat F."/>
            <person name="Staton S.E."/>
            <person name="Cottret L."/>
            <person name="Lelandais-Briere C."/>
            <person name="Owens G.L."/>
            <person name="Carrere S."/>
            <person name="Mayjonade B."/>
            <person name="Legrand L."/>
            <person name="Gill N."/>
            <person name="Kane N.C."/>
            <person name="Bowers J.E."/>
            <person name="Hubner S."/>
            <person name="Bellec A."/>
            <person name="Berard A."/>
            <person name="Berges H."/>
            <person name="Blanchet N."/>
            <person name="Boniface M.C."/>
            <person name="Brunel D."/>
            <person name="Catrice O."/>
            <person name="Chaidir N."/>
            <person name="Claudel C."/>
            <person name="Donnadieu C."/>
            <person name="Faraut T."/>
            <person name="Fievet G."/>
            <person name="Helmstetter N."/>
            <person name="King M."/>
            <person name="Knapp S.J."/>
            <person name="Lai Z."/>
            <person name="Le Paslier M.C."/>
            <person name="Lippi Y."/>
            <person name="Lorenzon L."/>
            <person name="Mandel J.R."/>
            <person name="Marage G."/>
            <person name="Marchand G."/>
            <person name="Marquand E."/>
            <person name="Bret-Mestries E."/>
            <person name="Morien E."/>
            <person name="Nambeesan S."/>
            <person name="Nguyen T."/>
            <person name="Pegot-Espagnet P."/>
            <person name="Pouilly N."/>
            <person name="Raftis F."/>
            <person name="Sallet E."/>
            <person name="Schiex T."/>
            <person name="Thomas J."/>
            <person name="Vandecasteele C."/>
            <person name="Vares D."/>
            <person name="Vear F."/>
            <person name="Vautrin S."/>
            <person name="Crespi M."/>
            <person name="Mangin B."/>
            <person name="Burke J.M."/>
            <person name="Salse J."/>
            <person name="Munos S."/>
            <person name="Vincourt P."/>
            <person name="Rieseberg L.H."/>
            <person name="Langlade N.B."/>
        </authorList>
    </citation>
    <scope>NUCLEOTIDE SEQUENCE [LARGE SCALE GENOMIC DNA]</scope>
    <source>
        <strain evidence="4">cv. SF193</strain>
        <tissue evidence="2">Leaves</tissue>
    </source>
</reference>
<dbReference type="OMA" id="KSSCCIY"/>